<accession>A0A024G3F0</accession>
<keyword evidence="1" id="KW-0732">Signal</keyword>
<dbReference type="InParanoid" id="A0A024G3F0"/>
<protein>
    <submittedName>
        <fullName evidence="2">Uncharacterized protein</fullName>
    </submittedName>
</protein>
<feature type="signal peptide" evidence="1">
    <location>
        <begin position="1"/>
        <end position="17"/>
    </location>
</feature>
<proteinExistence type="predicted"/>
<dbReference type="EMBL" id="CAIX01000016">
    <property type="protein sequence ID" value="CCI41196.1"/>
    <property type="molecule type" value="Genomic_DNA"/>
</dbReference>
<feature type="chain" id="PRO_5001529211" evidence="1">
    <location>
        <begin position="18"/>
        <end position="143"/>
    </location>
</feature>
<evidence type="ECO:0000313" key="2">
    <source>
        <dbReference type="EMBL" id="CCI41196.1"/>
    </source>
</evidence>
<dbReference type="AlphaFoldDB" id="A0A024G3F0"/>
<sequence>MLLLLWMLPCFAEAVESAKEQTTMPEPAVKKQQLLENGDVVHAILDEVGHDHLYCYDVIERPCCLKSARCCSLYADKIHRNCICTNSTNNTCSSRFKTIRIDPKESTICIIDARNSSKFELVATALIASMRRRCGRCRRLFVS</sequence>
<reference evidence="2 3" key="1">
    <citation type="submission" date="2012-05" db="EMBL/GenBank/DDBJ databases">
        <title>Recombination and specialization in a pathogen metapopulation.</title>
        <authorList>
            <person name="Gardiner A."/>
            <person name="Kemen E."/>
            <person name="Schultz-Larsen T."/>
            <person name="MacLean D."/>
            <person name="Van Oosterhout C."/>
            <person name="Jones J.D.G."/>
        </authorList>
    </citation>
    <scope>NUCLEOTIDE SEQUENCE [LARGE SCALE GENOMIC DNA]</scope>
    <source>
        <strain evidence="2 3">Ac Nc2</strain>
    </source>
</reference>
<comment type="caution">
    <text evidence="2">The sequence shown here is derived from an EMBL/GenBank/DDBJ whole genome shotgun (WGS) entry which is preliminary data.</text>
</comment>
<keyword evidence="3" id="KW-1185">Reference proteome</keyword>
<name>A0A024G3F0_9STRA</name>
<evidence type="ECO:0000256" key="1">
    <source>
        <dbReference type="SAM" id="SignalP"/>
    </source>
</evidence>
<dbReference type="Proteomes" id="UP000053237">
    <property type="component" value="Unassembled WGS sequence"/>
</dbReference>
<organism evidence="2 3">
    <name type="scientific">Albugo candida</name>
    <dbReference type="NCBI Taxonomy" id="65357"/>
    <lineage>
        <taxon>Eukaryota</taxon>
        <taxon>Sar</taxon>
        <taxon>Stramenopiles</taxon>
        <taxon>Oomycota</taxon>
        <taxon>Peronosporomycetes</taxon>
        <taxon>Albuginales</taxon>
        <taxon>Albuginaceae</taxon>
        <taxon>Albugo</taxon>
    </lineage>
</organism>
<gene>
    <name evidence="2" type="ORF">BN9_019800</name>
</gene>
<evidence type="ECO:0000313" key="3">
    <source>
        <dbReference type="Proteomes" id="UP000053237"/>
    </source>
</evidence>